<keyword evidence="3" id="KW-0479">Metal-binding</keyword>
<dbReference type="PROSITE" id="PS01249">
    <property type="entry name" value="HYPA"/>
    <property type="match status" value="1"/>
</dbReference>
<keyword evidence="4" id="KW-0862">Zinc</keyword>
<dbReference type="InterPro" id="IPR020538">
    <property type="entry name" value="Hydgase_Ni_incorp_HypA/HybF_CS"/>
</dbReference>
<evidence type="ECO:0000256" key="3">
    <source>
        <dbReference type="ARBA" id="ARBA00022723"/>
    </source>
</evidence>
<dbReference type="Pfam" id="PF01155">
    <property type="entry name" value="HypA"/>
    <property type="match status" value="1"/>
</dbReference>
<evidence type="ECO:0000256" key="1">
    <source>
        <dbReference type="ARBA" id="ARBA00010748"/>
    </source>
</evidence>
<sequence length="113" mass="12583">MHEFSLAKNIVETALAETKKHNGKHIATLNVKLSNLSHITPDNLEFCLTAAATGTAAEKAKIEIETFDPTVLCQECDHTFTFQKSEPFCPQCRSKKLKMVDVSEAFLESLEVE</sequence>
<dbReference type="AlphaFoldDB" id="X1FNJ4"/>
<comment type="similarity">
    <text evidence="1">Belongs to the HypA/HybF family.</text>
</comment>
<evidence type="ECO:0000313" key="5">
    <source>
        <dbReference type="EMBL" id="GAH47266.1"/>
    </source>
</evidence>
<dbReference type="GO" id="GO:0008270">
    <property type="term" value="F:zinc ion binding"/>
    <property type="evidence" value="ECO:0007669"/>
    <property type="project" value="TreeGrafter"/>
</dbReference>
<accession>X1FNJ4</accession>
<evidence type="ECO:0000256" key="4">
    <source>
        <dbReference type="ARBA" id="ARBA00022833"/>
    </source>
</evidence>
<dbReference type="PANTHER" id="PTHR34535:SF3">
    <property type="entry name" value="HYDROGENASE MATURATION FACTOR HYPA"/>
    <property type="match status" value="1"/>
</dbReference>
<dbReference type="InterPro" id="IPR000688">
    <property type="entry name" value="HypA/HybF"/>
</dbReference>
<dbReference type="PIRSF" id="PIRSF004761">
    <property type="entry name" value="Hydrgn_mat_HypA"/>
    <property type="match status" value="1"/>
</dbReference>
<evidence type="ECO:0000256" key="2">
    <source>
        <dbReference type="ARBA" id="ARBA00022596"/>
    </source>
</evidence>
<dbReference type="HAMAP" id="MF_00213">
    <property type="entry name" value="HypA_HybF"/>
    <property type="match status" value="1"/>
</dbReference>
<evidence type="ECO:0008006" key="6">
    <source>
        <dbReference type="Google" id="ProtNLM"/>
    </source>
</evidence>
<comment type="caution">
    <text evidence="5">The sequence shown here is derived from an EMBL/GenBank/DDBJ whole genome shotgun (WGS) entry which is preliminary data.</text>
</comment>
<name>X1FNJ4_9ZZZZ</name>
<dbReference type="EMBL" id="BARU01006442">
    <property type="protein sequence ID" value="GAH47266.1"/>
    <property type="molecule type" value="Genomic_DNA"/>
</dbReference>
<proteinExistence type="inferred from homology"/>
<dbReference type="GO" id="GO:0051604">
    <property type="term" value="P:protein maturation"/>
    <property type="evidence" value="ECO:0007669"/>
    <property type="project" value="InterPro"/>
</dbReference>
<organism evidence="5">
    <name type="scientific">marine sediment metagenome</name>
    <dbReference type="NCBI Taxonomy" id="412755"/>
    <lineage>
        <taxon>unclassified sequences</taxon>
        <taxon>metagenomes</taxon>
        <taxon>ecological metagenomes</taxon>
    </lineage>
</organism>
<reference evidence="5" key="1">
    <citation type="journal article" date="2014" name="Front. Microbiol.">
        <title>High frequency of phylogenetically diverse reductive dehalogenase-homologous genes in deep subseafloor sedimentary metagenomes.</title>
        <authorList>
            <person name="Kawai M."/>
            <person name="Futagami T."/>
            <person name="Toyoda A."/>
            <person name="Takaki Y."/>
            <person name="Nishi S."/>
            <person name="Hori S."/>
            <person name="Arai W."/>
            <person name="Tsubouchi T."/>
            <person name="Morono Y."/>
            <person name="Uchiyama I."/>
            <person name="Ito T."/>
            <person name="Fujiyama A."/>
            <person name="Inagaki F."/>
            <person name="Takami H."/>
        </authorList>
    </citation>
    <scope>NUCLEOTIDE SEQUENCE</scope>
    <source>
        <strain evidence="5">Expedition CK06-06</strain>
    </source>
</reference>
<dbReference type="PANTHER" id="PTHR34535">
    <property type="entry name" value="HYDROGENASE MATURATION FACTOR HYPA"/>
    <property type="match status" value="1"/>
</dbReference>
<gene>
    <name evidence="5" type="ORF">S03H2_12676</name>
</gene>
<protein>
    <recommendedName>
        <fullName evidence="6">Hydrogenase maturation factor HypA</fullName>
    </recommendedName>
</protein>
<keyword evidence="2" id="KW-0533">Nickel</keyword>
<dbReference type="Gene3D" id="3.30.2320.80">
    <property type="match status" value="1"/>
</dbReference>
<dbReference type="GO" id="GO:0016151">
    <property type="term" value="F:nickel cation binding"/>
    <property type="evidence" value="ECO:0007669"/>
    <property type="project" value="InterPro"/>
</dbReference>